<dbReference type="InterPro" id="IPR000719">
    <property type="entry name" value="Prot_kinase_dom"/>
</dbReference>
<dbReference type="InterPro" id="IPR017441">
    <property type="entry name" value="Protein_kinase_ATP_BS"/>
</dbReference>
<dbReference type="GO" id="GO:0004674">
    <property type="term" value="F:protein serine/threonine kinase activity"/>
    <property type="evidence" value="ECO:0007669"/>
    <property type="project" value="UniProtKB-KW"/>
</dbReference>
<dbReference type="EMBL" id="JAFREP010000002">
    <property type="protein sequence ID" value="MBO1317253.1"/>
    <property type="molecule type" value="Genomic_DNA"/>
</dbReference>
<feature type="binding site" evidence="5">
    <location>
        <position position="119"/>
    </location>
    <ligand>
        <name>ATP</name>
        <dbReference type="ChEBI" id="CHEBI:30616"/>
    </ligand>
</feature>
<comment type="caution">
    <text evidence="7">The sequence shown here is derived from an EMBL/GenBank/DDBJ whole genome shotgun (WGS) entry which is preliminary data.</text>
</comment>
<dbReference type="CDD" id="cd14014">
    <property type="entry name" value="STKc_PknB_like"/>
    <property type="match status" value="1"/>
</dbReference>
<keyword evidence="9" id="KW-1185">Reference proteome</keyword>
<evidence type="ECO:0000259" key="6">
    <source>
        <dbReference type="PROSITE" id="PS50011"/>
    </source>
</evidence>
<evidence type="ECO:0000256" key="3">
    <source>
        <dbReference type="ARBA" id="ARBA00022777"/>
    </source>
</evidence>
<proteinExistence type="predicted"/>
<keyword evidence="4 5" id="KW-0067">ATP-binding</keyword>
<dbReference type="PANTHER" id="PTHR43289:SF34">
    <property type="entry name" value="SERINE_THREONINE-PROTEIN KINASE YBDM-RELATED"/>
    <property type="match status" value="1"/>
</dbReference>
<dbReference type="PROSITE" id="PS50011">
    <property type="entry name" value="PROTEIN_KINASE_DOM"/>
    <property type="match status" value="1"/>
</dbReference>
<dbReference type="Proteomes" id="UP000664417">
    <property type="component" value="Unassembled WGS sequence"/>
</dbReference>
<dbReference type="PROSITE" id="PS00108">
    <property type="entry name" value="PROTEIN_KINASE_ST"/>
    <property type="match status" value="1"/>
</dbReference>
<dbReference type="RefSeq" id="WP_207856490.1">
    <property type="nucleotide sequence ID" value="NZ_JAFREP010000002.1"/>
</dbReference>
<evidence type="ECO:0000313" key="8">
    <source>
        <dbReference type="EMBL" id="MBO1318560.1"/>
    </source>
</evidence>
<gene>
    <name evidence="7" type="ORF">J3U88_02190</name>
    <name evidence="8" type="ORF">J3U88_08830</name>
</gene>
<protein>
    <submittedName>
        <fullName evidence="7">Serine/threonine protein kinase</fullName>
    </submittedName>
</protein>
<organism evidence="7 9">
    <name type="scientific">Acanthopleuribacter pedis</name>
    <dbReference type="NCBI Taxonomy" id="442870"/>
    <lineage>
        <taxon>Bacteria</taxon>
        <taxon>Pseudomonadati</taxon>
        <taxon>Acidobacteriota</taxon>
        <taxon>Holophagae</taxon>
        <taxon>Acanthopleuribacterales</taxon>
        <taxon>Acanthopleuribacteraceae</taxon>
        <taxon>Acanthopleuribacter</taxon>
    </lineage>
</organism>
<dbReference type="EMBL" id="JAFREP010000006">
    <property type="protein sequence ID" value="MBO1318560.1"/>
    <property type="molecule type" value="Genomic_DNA"/>
</dbReference>
<sequence>MTTDSQVQLMLSIRNMIDQGLPEDETGGAGAAAVLDQIRDMLEPESLAAAPSMNAAADPFDAALESGLPVLSELVDLDWGWQAPAFFGRFKTGPMLGVGGTASVFLGVCPKTERRVAVKMLHSRDPRLRQRFLRERRILSSLAHPNLTSVIESGFSDCGFPWFAMDYIEGRPLDHWSDGCELTLRDRVRLFLEVCEAVTYAHGNHVIHRDIKPANILVERNGRVRLLDFGIASILDPDSGAQPTVSRLGLMTPEYASPEQLAGRPLSAATDIYSLGVVLFELLVGDRPRYRKTATRRRRRRPMSLQAQFLANEDPARIALLRRRWPDQLARELDGRLERILRKALAEREEDRYGTVAAMAHDLHRWVARSDKPSRADLLVGGLKRRVGRIGKQLGVLS</sequence>
<keyword evidence="3 7" id="KW-0418">Kinase</keyword>
<keyword evidence="2 5" id="KW-0547">Nucleotide-binding</keyword>
<dbReference type="SUPFAM" id="SSF56112">
    <property type="entry name" value="Protein kinase-like (PK-like)"/>
    <property type="match status" value="1"/>
</dbReference>
<keyword evidence="7" id="KW-0723">Serine/threonine-protein kinase</keyword>
<dbReference type="InterPro" id="IPR011009">
    <property type="entry name" value="Kinase-like_dom_sf"/>
</dbReference>
<evidence type="ECO:0000256" key="2">
    <source>
        <dbReference type="ARBA" id="ARBA00022741"/>
    </source>
</evidence>
<dbReference type="GO" id="GO:0005524">
    <property type="term" value="F:ATP binding"/>
    <property type="evidence" value="ECO:0007669"/>
    <property type="project" value="UniProtKB-UniRule"/>
</dbReference>
<feature type="domain" description="Protein kinase" evidence="6">
    <location>
        <begin position="90"/>
        <end position="367"/>
    </location>
</feature>
<dbReference type="InterPro" id="IPR008271">
    <property type="entry name" value="Ser/Thr_kinase_AS"/>
</dbReference>
<dbReference type="Pfam" id="PF00069">
    <property type="entry name" value="Pkinase"/>
    <property type="match status" value="1"/>
</dbReference>
<dbReference type="AlphaFoldDB" id="A0A8J7U0N7"/>
<dbReference type="Gene3D" id="3.30.200.20">
    <property type="entry name" value="Phosphorylase Kinase, domain 1"/>
    <property type="match status" value="1"/>
</dbReference>
<dbReference type="PROSITE" id="PS00107">
    <property type="entry name" value="PROTEIN_KINASE_ATP"/>
    <property type="match status" value="1"/>
</dbReference>
<evidence type="ECO:0000256" key="5">
    <source>
        <dbReference type="PROSITE-ProRule" id="PRU10141"/>
    </source>
</evidence>
<keyword evidence="1" id="KW-0808">Transferase</keyword>
<accession>A0A8J7U0N7</accession>
<evidence type="ECO:0000256" key="1">
    <source>
        <dbReference type="ARBA" id="ARBA00022679"/>
    </source>
</evidence>
<dbReference type="Gene3D" id="1.10.510.10">
    <property type="entry name" value="Transferase(Phosphotransferase) domain 1"/>
    <property type="match status" value="1"/>
</dbReference>
<reference evidence="7" key="1">
    <citation type="submission" date="2021-03" db="EMBL/GenBank/DDBJ databases">
        <authorList>
            <person name="Wang G."/>
        </authorList>
    </citation>
    <scope>NUCLEOTIDE SEQUENCE</scope>
    <source>
        <strain evidence="7">KCTC 12899</strain>
    </source>
</reference>
<dbReference type="SMART" id="SM00220">
    <property type="entry name" value="S_TKc"/>
    <property type="match status" value="1"/>
</dbReference>
<evidence type="ECO:0000313" key="7">
    <source>
        <dbReference type="EMBL" id="MBO1317253.1"/>
    </source>
</evidence>
<name>A0A8J7U0N7_9BACT</name>
<evidence type="ECO:0000313" key="9">
    <source>
        <dbReference type="Proteomes" id="UP000664417"/>
    </source>
</evidence>
<evidence type="ECO:0000256" key="4">
    <source>
        <dbReference type="ARBA" id="ARBA00022840"/>
    </source>
</evidence>
<dbReference type="PANTHER" id="PTHR43289">
    <property type="entry name" value="MITOGEN-ACTIVATED PROTEIN KINASE KINASE KINASE 20-RELATED"/>
    <property type="match status" value="1"/>
</dbReference>